<dbReference type="OrthoDB" id="527344at2759"/>
<dbReference type="AlphaFoldDB" id="A0A9P7MS95"/>
<dbReference type="GO" id="GO:0046872">
    <property type="term" value="F:metal ion binding"/>
    <property type="evidence" value="ECO:0007669"/>
    <property type="project" value="UniProtKB-KW"/>
</dbReference>
<dbReference type="EMBL" id="SRPS01000147">
    <property type="protein sequence ID" value="KAG5965683.1"/>
    <property type="molecule type" value="Genomic_DNA"/>
</dbReference>
<accession>A0A9P7MS95</accession>
<evidence type="ECO:0000256" key="7">
    <source>
        <dbReference type="ARBA" id="ARBA00022723"/>
    </source>
</evidence>
<feature type="domain" description="Metallo-beta-lactamase" evidence="11">
    <location>
        <begin position="580"/>
        <end position="793"/>
    </location>
</feature>
<dbReference type="SUPFAM" id="SSF56281">
    <property type="entry name" value="Metallo-hydrolase/oxidoreductase"/>
    <property type="match status" value="1"/>
</dbReference>
<keyword evidence="15" id="KW-1185">Reference proteome</keyword>
<dbReference type="PANTHER" id="PTHR12553">
    <property type="entry name" value="ZINC PHOSPHODIESTERASE ELAC PROTEIN 2"/>
    <property type="match status" value="1"/>
</dbReference>
<dbReference type="Gene3D" id="3.60.15.10">
    <property type="entry name" value="Ribonuclease Z/Hydroxyacylglutathione hydrolase-like"/>
    <property type="match status" value="2"/>
</dbReference>
<evidence type="ECO:0000313" key="14">
    <source>
        <dbReference type="EMBL" id="KAG5965683.1"/>
    </source>
</evidence>
<proteinExistence type="inferred from homology"/>
<evidence type="ECO:0000259" key="12">
    <source>
        <dbReference type="Pfam" id="PF13691"/>
    </source>
</evidence>
<dbReference type="PANTHER" id="PTHR12553:SF49">
    <property type="entry name" value="ZINC PHOSPHODIESTERASE ELAC PROTEIN 2"/>
    <property type="match status" value="1"/>
</dbReference>
<dbReference type="Proteomes" id="UP000784919">
    <property type="component" value="Unassembled WGS sequence"/>
</dbReference>
<evidence type="ECO:0000313" key="15">
    <source>
        <dbReference type="Proteomes" id="UP000742024"/>
    </source>
</evidence>
<dbReference type="CDD" id="cd07718">
    <property type="entry name" value="RNaseZ_ELAC1_ELAC2-C-term-like_MBL-fold"/>
    <property type="match status" value="1"/>
</dbReference>
<keyword evidence="10" id="KW-0862">Zinc</keyword>
<dbReference type="InterPro" id="IPR047151">
    <property type="entry name" value="RNZ2-like"/>
</dbReference>
<evidence type="ECO:0000256" key="4">
    <source>
        <dbReference type="ARBA" id="ARBA00012477"/>
    </source>
</evidence>
<dbReference type="EC" id="3.1.26.11" evidence="4"/>
<dbReference type="EMBL" id="SRPR01000275">
    <property type="protein sequence ID" value="KAG5955173.1"/>
    <property type="molecule type" value="Genomic_DNA"/>
</dbReference>
<dbReference type="InterPro" id="IPR027794">
    <property type="entry name" value="tRNase_Z_dom"/>
</dbReference>
<gene>
    <name evidence="14" type="ORF">E4U56_001632</name>
    <name evidence="13" type="ORF">E4U57_003672</name>
</gene>
<comment type="cofactor">
    <cofactor evidence="2">
        <name>Zn(2+)</name>
        <dbReference type="ChEBI" id="CHEBI:29105"/>
    </cofactor>
</comment>
<keyword evidence="9" id="KW-0378">Hydrolase</keyword>
<dbReference type="GO" id="GO:0042781">
    <property type="term" value="F:3'-tRNA processing endoribonuclease activity"/>
    <property type="evidence" value="ECO:0007669"/>
    <property type="project" value="UniProtKB-EC"/>
</dbReference>
<organism evidence="14 16">
    <name type="scientific">Claviceps arundinis</name>
    <dbReference type="NCBI Taxonomy" id="1623583"/>
    <lineage>
        <taxon>Eukaryota</taxon>
        <taxon>Fungi</taxon>
        <taxon>Dikarya</taxon>
        <taxon>Ascomycota</taxon>
        <taxon>Pezizomycotina</taxon>
        <taxon>Sordariomycetes</taxon>
        <taxon>Hypocreomycetidae</taxon>
        <taxon>Hypocreales</taxon>
        <taxon>Clavicipitaceae</taxon>
        <taxon>Claviceps</taxon>
    </lineage>
</organism>
<keyword evidence="8" id="KW-0255">Endonuclease</keyword>
<dbReference type="Pfam" id="PF12706">
    <property type="entry name" value="Lactamase_B_2"/>
    <property type="match status" value="1"/>
</dbReference>
<comment type="catalytic activity">
    <reaction evidence="1">
        <text>Endonucleolytic cleavage of RNA, removing extra 3' nucleotides from tRNA precursor, generating 3' termini of tRNAs. A 3'-hydroxy group is left at the tRNA terminus and a 5'-phosphoryl group is left at the trailer molecule.</text>
        <dbReference type="EC" id="3.1.26.11"/>
    </reaction>
</comment>
<keyword evidence="6" id="KW-0540">Nuclease</keyword>
<keyword evidence="7" id="KW-0479">Metal-binding</keyword>
<sequence>MTTTAEIATVPSTDTPGTCIYVHHEKRSYLLGRVAEGTQRALASRKIRLGSTEHVFLSGTLDWEQMGGLVGYLLSVGATHESAQGATAAENSKRAEQQKRLLKEAGSGRISVHGADNLNHILAACRPVIFRQHIGVNTHETREDPRSENPKNLEPDWQDECVRVWKIPVRRARSESPPKRLHEEMVAEVDGHPVAELPRKQRSTVSDPDVATMLVERFMFGAGLGNPSPALIPRKIRDLRPTDTAVVIISNRLEAYKGPYACDGVKVQNPDGNAWVLGSDTAADDGKIEGKLNPKSISLPRTAYGETSMSYILKCQERRGKFNAAVAKELGVKPTNFKYLTEGQSVEGEDGKLVTPEMVLGKPQPGKGIIVADIATPDLVDSFMQRPEWQAKEIMADVHVMYWILGTNLASDRRILEFTEEHSQIKHIFCAEDTCPNMITHSGAADIQTKLRRLDPERFQLPKYDNKVTYPAPPAGSPIELGRAGKKLQLMPRVAFDDLAMAPFADLLSAAQSVDEELLSMARAAKAEAEKPEFLARIEETEKDIPNRDAEIIPLGTGSSVPSKHRNVSATLIRVPGIGNYLLDCGEGTLGQIRRAFDTKDVTDVLRGLRCIVISHLHADHHMGTVSVIQAWYQQALKDNNNTATLAISCIGRYRDMLEELSQAQDMGFHRLRFPNCPEPQERDKYTITSQDLGDGDDNFGLAGIKRIAVTHCWQSHAVELELTSGLRIAYSGDCRPSHSFSQVCKGAHLLVHECTFGDDKKDDAKAKKHSTMGEALDIARKMEAKRTLLTHFSQRYTKQRSLQRGATIQDGREEPCALLAFDLMRVRLGDFQKAALYVPVVQKLMESLD</sequence>
<evidence type="ECO:0000313" key="13">
    <source>
        <dbReference type="EMBL" id="KAG5955173.1"/>
    </source>
</evidence>
<comment type="caution">
    <text evidence="14">The sequence shown here is derived from an EMBL/GenBank/DDBJ whole genome shotgun (WGS) entry which is preliminary data.</text>
</comment>
<dbReference type="Proteomes" id="UP000742024">
    <property type="component" value="Unassembled WGS sequence"/>
</dbReference>
<evidence type="ECO:0000256" key="1">
    <source>
        <dbReference type="ARBA" id="ARBA00000402"/>
    </source>
</evidence>
<evidence type="ECO:0000256" key="6">
    <source>
        <dbReference type="ARBA" id="ARBA00022722"/>
    </source>
</evidence>
<evidence type="ECO:0000256" key="5">
    <source>
        <dbReference type="ARBA" id="ARBA00022694"/>
    </source>
</evidence>
<dbReference type="Pfam" id="PF13691">
    <property type="entry name" value="Lactamase_B_4"/>
    <property type="match status" value="1"/>
</dbReference>
<comment type="similarity">
    <text evidence="3">Belongs to the RNase Z family.</text>
</comment>
<dbReference type="GO" id="GO:0005739">
    <property type="term" value="C:mitochondrion"/>
    <property type="evidence" value="ECO:0007669"/>
    <property type="project" value="TreeGrafter"/>
</dbReference>
<evidence type="ECO:0000256" key="2">
    <source>
        <dbReference type="ARBA" id="ARBA00001947"/>
    </source>
</evidence>
<evidence type="ECO:0000259" key="11">
    <source>
        <dbReference type="Pfam" id="PF12706"/>
    </source>
</evidence>
<dbReference type="InterPro" id="IPR036866">
    <property type="entry name" value="RibonucZ/Hydroxyglut_hydro"/>
</dbReference>
<dbReference type="GO" id="GO:1990180">
    <property type="term" value="P:mitochondrial tRNA 3'-end processing"/>
    <property type="evidence" value="ECO:0007669"/>
    <property type="project" value="TreeGrafter"/>
</dbReference>
<protein>
    <recommendedName>
        <fullName evidence="4">ribonuclease Z</fullName>
        <ecNumber evidence="4">3.1.26.11</ecNumber>
    </recommendedName>
</protein>
<name>A0A9P7MS95_9HYPO</name>
<evidence type="ECO:0000256" key="10">
    <source>
        <dbReference type="ARBA" id="ARBA00022833"/>
    </source>
</evidence>
<keyword evidence="5" id="KW-0819">tRNA processing</keyword>
<evidence type="ECO:0000313" key="16">
    <source>
        <dbReference type="Proteomes" id="UP000784919"/>
    </source>
</evidence>
<dbReference type="InterPro" id="IPR001279">
    <property type="entry name" value="Metallo-B-lactamas"/>
</dbReference>
<feature type="domain" description="tRNase Z endonuclease" evidence="12">
    <location>
        <begin position="7"/>
        <end position="68"/>
    </location>
</feature>
<evidence type="ECO:0000256" key="8">
    <source>
        <dbReference type="ARBA" id="ARBA00022759"/>
    </source>
</evidence>
<evidence type="ECO:0000256" key="9">
    <source>
        <dbReference type="ARBA" id="ARBA00022801"/>
    </source>
</evidence>
<evidence type="ECO:0000256" key="3">
    <source>
        <dbReference type="ARBA" id="ARBA00007823"/>
    </source>
</evidence>
<reference evidence="14 15" key="1">
    <citation type="journal article" date="2020" name="bioRxiv">
        <title>Whole genome comparisons of ergot fungi reveals the divergence and evolution of species within the genus Claviceps are the result of varying mechanisms driving genome evolution and host range expansion.</title>
        <authorList>
            <person name="Wyka S.A."/>
            <person name="Mondo S.J."/>
            <person name="Liu M."/>
            <person name="Dettman J."/>
            <person name="Nalam V."/>
            <person name="Broders K.D."/>
        </authorList>
    </citation>
    <scope>NUCLEOTIDE SEQUENCE</scope>
    <source>
        <strain evidence="14">CCC 1102</strain>
        <strain evidence="13 15">LM583</strain>
    </source>
</reference>